<dbReference type="Proteomes" id="UP000236333">
    <property type="component" value="Unassembled WGS sequence"/>
</dbReference>
<dbReference type="AlphaFoldDB" id="A0A2J7XKD8"/>
<name>A0A2J7XKD8_9CHLO</name>
<evidence type="ECO:0000256" key="1">
    <source>
        <dbReference type="SAM" id="MobiDB-lite"/>
    </source>
</evidence>
<dbReference type="OrthoDB" id="6415790at2759"/>
<dbReference type="Gene3D" id="3.30.1490.40">
    <property type="match status" value="1"/>
</dbReference>
<keyword evidence="4" id="KW-1185">Reference proteome</keyword>
<feature type="compositionally biased region" description="Low complexity" evidence="1">
    <location>
        <begin position="66"/>
        <end position="85"/>
    </location>
</feature>
<dbReference type="Pfam" id="PF02213">
    <property type="entry name" value="GYF"/>
    <property type="match status" value="1"/>
</dbReference>
<sequence length="85" mass="9133">TQGPFTRSDILDWLAFNYFGEDLPIRAAALEDGAFVPLGHMMKMWDAIERGRPLGPPGFTPPAPAPSMQAQQQQQGGGEAAAAHQ</sequence>
<dbReference type="InterPro" id="IPR035445">
    <property type="entry name" value="GYF-like_dom_sf"/>
</dbReference>
<dbReference type="EMBL" id="PGGS01005204">
    <property type="protein sequence ID" value="PNG76231.1"/>
    <property type="molecule type" value="Genomic_DNA"/>
</dbReference>
<gene>
    <name evidence="3" type="ORF">TSOC_015376</name>
</gene>
<protein>
    <recommendedName>
        <fullName evidence="2">GYF domain-containing protein</fullName>
    </recommendedName>
</protein>
<feature type="domain" description="GYF" evidence="2">
    <location>
        <begin position="1"/>
        <end position="39"/>
    </location>
</feature>
<feature type="non-terminal residue" evidence="3">
    <location>
        <position position="1"/>
    </location>
</feature>
<evidence type="ECO:0000313" key="3">
    <source>
        <dbReference type="EMBL" id="PNG76231.1"/>
    </source>
</evidence>
<accession>A0A2J7XKD8</accession>
<evidence type="ECO:0000259" key="2">
    <source>
        <dbReference type="PROSITE" id="PS50829"/>
    </source>
</evidence>
<feature type="compositionally biased region" description="Pro residues" evidence="1">
    <location>
        <begin position="54"/>
        <end position="65"/>
    </location>
</feature>
<dbReference type="PROSITE" id="PS50829">
    <property type="entry name" value="GYF"/>
    <property type="match status" value="1"/>
</dbReference>
<comment type="caution">
    <text evidence="3">The sequence shown here is derived from an EMBL/GenBank/DDBJ whole genome shotgun (WGS) entry which is preliminary data.</text>
</comment>
<reference evidence="3 4" key="1">
    <citation type="journal article" date="2017" name="Mol. Biol. Evol.">
        <title>The 4-celled Tetrabaena socialis nuclear genome reveals the essential components for genetic control of cell number at the origin of multicellularity in the volvocine lineage.</title>
        <authorList>
            <person name="Featherston J."/>
            <person name="Arakaki Y."/>
            <person name="Hanschen E.R."/>
            <person name="Ferris P.J."/>
            <person name="Michod R.E."/>
            <person name="Olson B.J.S.C."/>
            <person name="Nozaki H."/>
            <person name="Durand P.M."/>
        </authorList>
    </citation>
    <scope>NUCLEOTIDE SEQUENCE [LARGE SCALE GENOMIC DNA]</scope>
    <source>
        <strain evidence="3 4">NIES-571</strain>
    </source>
</reference>
<proteinExistence type="predicted"/>
<dbReference type="SUPFAM" id="SSF55277">
    <property type="entry name" value="GYF domain"/>
    <property type="match status" value="1"/>
</dbReference>
<evidence type="ECO:0000313" key="4">
    <source>
        <dbReference type="Proteomes" id="UP000236333"/>
    </source>
</evidence>
<feature type="non-terminal residue" evidence="3">
    <location>
        <position position="85"/>
    </location>
</feature>
<dbReference type="InterPro" id="IPR003169">
    <property type="entry name" value="GYF"/>
</dbReference>
<feature type="region of interest" description="Disordered" evidence="1">
    <location>
        <begin position="49"/>
        <end position="85"/>
    </location>
</feature>
<organism evidence="3 4">
    <name type="scientific">Tetrabaena socialis</name>
    <dbReference type="NCBI Taxonomy" id="47790"/>
    <lineage>
        <taxon>Eukaryota</taxon>
        <taxon>Viridiplantae</taxon>
        <taxon>Chlorophyta</taxon>
        <taxon>core chlorophytes</taxon>
        <taxon>Chlorophyceae</taxon>
        <taxon>CS clade</taxon>
        <taxon>Chlamydomonadales</taxon>
        <taxon>Tetrabaenaceae</taxon>
        <taxon>Tetrabaena</taxon>
    </lineage>
</organism>